<evidence type="ECO:0000256" key="1">
    <source>
        <dbReference type="SAM" id="MobiDB-lite"/>
    </source>
</evidence>
<feature type="compositionally biased region" description="Acidic residues" evidence="1">
    <location>
        <begin position="519"/>
        <end position="539"/>
    </location>
</feature>
<dbReference type="EMBL" id="CAMXCT020003113">
    <property type="protein sequence ID" value="CAL1155916.1"/>
    <property type="molecule type" value="Genomic_DNA"/>
</dbReference>
<proteinExistence type="predicted"/>
<evidence type="ECO:0000313" key="2">
    <source>
        <dbReference type="EMBL" id="CAI4002541.1"/>
    </source>
</evidence>
<feature type="non-terminal residue" evidence="2">
    <location>
        <position position="1"/>
    </location>
</feature>
<reference evidence="2" key="1">
    <citation type="submission" date="2022-10" db="EMBL/GenBank/DDBJ databases">
        <authorList>
            <person name="Chen Y."/>
            <person name="Dougan E. K."/>
            <person name="Chan C."/>
            <person name="Rhodes N."/>
            <person name="Thang M."/>
        </authorList>
    </citation>
    <scope>NUCLEOTIDE SEQUENCE</scope>
</reference>
<feature type="non-terminal residue" evidence="2">
    <location>
        <position position="679"/>
    </location>
</feature>
<dbReference type="EMBL" id="CAMXCT010003113">
    <property type="protein sequence ID" value="CAI4002541.1"/>
    <property type="molecule type" value="Genomic_DNA"/>
</dbReference>
<comment type="caution">
    <text evidence="2">The sequence shown here is derived from an EMBL/GenBank/DDBJ whole genome shotgun (WGS) entry which is preliminary data.</text>
</comment>
<protein>
    <submittedName>
        <fullName evidence="2">Uncharacterized protein</fullName>
    </submittedName>
</protein>
<gene>
    <name evidence="2" type="ORF">C1SCF055_LOCUS28488</name>
</gene>
<name>A0A9P1D442_9DINO</name>
<evidence type="ECO:0000313" key="3">
    <source>
        <dbReference type="EMBL" id="CAL1155916.1"/>
    </source>
</evidence>
<accession>A0A9P1D442</accession>
<dbReference type="AlphaFoldDB" id="A0A9P1D442"/>
<reference evidence="3" key="2">
    <citation type="submission" date="2024-04" db="EMBL/GenBank/DDBJ databases">
        <authorList>
            <person name="Chen Y."/>
            <person name="Shah S."/>
            <person name="Dougan E. K."/>
            <person name="Thang M."/>
            <person name="Chan C."/>
        </authorList>
    </citation>
    <scope>NUCLEOTIDE SEQUENCE [LARGE SCALE GENOMIC DNA]</scope>
</reference>
<dbReference type="OrthoDB" id="412524at2759"/>
<sequence>MWWSSMATPRIGGRCVQQLWPDAGLPPCFLPLALRRTYGRRRSPPGSVAKPWRSIFSIAISFSACGDKQSCRPADSAAAAGIAPPKLTYVCGKLHMAGHTDAWCRKTCDPDLPEHAAASIRLEESLPEPAVQDGLPGGPSGRLRRYLRPKILSATVASSTPEEWFHRCSGDWDQVRNADKLPGDFPGRCWYGLLGNFDEAYDFLLSLGLLSDPSTSSKDKAKSKVNPYQSAFKLLQFGSSARAAKTAGASRHHWVPLTPDIADLIGVAKQAPSPDAAAQEWHEAGFADAGAVQFTQNAAPEYVPSEEGYPVRLLDGKLSRLRFKRDQSAPNGFEAEWRAANRNFAIPEELARLTAYFSEPHQVITLTAEAESWHLSYQGAMNVQSHVVRGDVQAGARFGAAPWQVGVLAALLLVFEIFVGAHSVEALQAKALQVTSQHLQRAYAVLQLDFGVEIAEHDFATLACKVQRLKQIALGDAATSPDNAPLLEQEASFDVGSLRVPYDEHAFAPATQPRRPVDESENEDDEGDAGEVDMEPPEEPAEHLAQPPQPPQPMDTELAALTLRDVRASDYGFGDNGLSVQPDGLHSRHLTDRAILKQTLLTGKPKVTRKEACDKMRSSRQAGRKALPKEKWTAVMAAAVRYHNDLMKACGLTLRELIAAMNKTAEASDKTAVQNAPGM</sequence>
<organism evidence="2">
    <name type="scientific">Cladocopium goreaui</name>
    <dbReference type="NCBI Taxonomy" id="2562237"/>
    <lineage>
        <taxon>Eukaryota</taxon>
        <taxon>Sar</taxon>
        <taxon>Alveolata</taxon>
        <taxon>Dinophyceae</taxon>
        <taxon>Suessiales</taxon>
        <taxon>Symbiodiniaceae</taxon>
        <taxon>Cladocopium</taxon>
    </lineage>
</organism>
<feature type="region of interest" description="Disordered" evidence="1">
    <location>
        <begin position="506"/>
        <end position="555"/>
    </location>
</feature>